<reference evidence="2 3" key="1">
    <citation type="submission" date="2017-07" db="EMBL/GenBank/DDBJ databases">
        <title>Phylogenetic study on the rhizospheric bacterium Ochrobactrum sp. A44.</title>
        <authorList>
            <person name="Krzyzanowska D.M."/>
            <person name="Ossowicki A."/>
            <person name="Rajewska M."/>
            <person name="Maciag T."/>
            <person name="Kaczynski Z."/>
            <person name="Czerwicka M."/>
            <person name="Jafra S."/>
        </authorList>
    </citation>
    <scope>NUCLEOTIDE SEQUENCE [LARGE SCALE GENOMIC DNA]</scope>
    <source>
        <strain evidence="2 3">OgA9a</strain>
    </source>
</reference>
<feature type="region of interest" description="Disordered" evidence="1">
    <location>
        <begin position="1"/>
        <end position="43"/>
    </location>
</feature>
<keyword evidence="3" id="KW-1185">Reference proteome</keyword>
<proteinExistence type="predicted"/>
<dbReference type="AlphaFoldDB" id="A0A256EZ93"/>
<evidence type="ECO:0000313" key="3">
    <source>
        <dbReference type="Proteomes" id="UP000216478"/>
    </source>
</evidence>
<name>A0A256EZ93_9HYPH</name>
<gene>
    <name evidence="2" type="ORF">CEV33_3592</name>
</gene>
<sequence>MAEHDLPKSIASRHQPASVATTSDKNPAMKASDVIRIGESVKR</sequence>
<dbReference type="EMBL" id="NNRL01000168">
    <property type="protein sequence ID" value="OYR07843.1"/>
    <property type="molecule type" value="Genomic_DNA"/>
</dbReference>
<comment type="caution">
    <text evidence="2">The sequence shown here is derived from an EMBL/GenBank/DDBJ whole genome shotgun (WGS) entry which is preliminary data.</text>
</comment>
<dbReference type="Proteomes" id="UP000216478">
    <property type="component" value="Unassembled WGS sequence"/>
</dbReference>
<evidence type="ECO:0000256" key="1">
    <source>
        <dbReference type="SAM" id="MobiDB-lite"/>
    </source>
</evidence>
<protein>
    <submittedName>
        <fullName evidence="2">Uncharacterized protein</fullName>
    </submittedName>
</protein>
<evidence type="ECO:0000313" key="2">
    <source>
        <dbReference type="EMBL" id="OYR07843.1"/>
    </source>
</evidence>
<organism evidence="2 3">
    <name type="scientific">Brucella grignonensis</name>
    <dbReference type="NCBI Taxonomy" id="94627"/>
    <lineage>
        <taxon>Bacteria</taxon>
        <taxon>Pseudomonadati</taxon>
        <taxon>Pseudomonadota</taxon>
        <taxon>Alphaproteobacteria</taxon>
        <taxon>Hyphomicrobiales</taxon>
        <taxon>Brucellaceae</taxon>
        <taxon>Brucella/Ochrobactrum group</taxon>
        <taxon>Brucella</taxon>
    </lineage>
</organism>
<accession>A0A256EZ93</accession>